<evidence type="ECO:0000256" key="1">
    <source>
        <dbReference type="ARBA" id="ARBA00008779"/>
    </source>
</evidence>
<dbReference type="Proteomes" id="UP001348817">
    <property type="component" value="Chromosome"/>
</dbReference>
<keyword evidence="7" id="KW-1185">Reference proteome</keyword>
<dbReference type="GO" id="GO:0046872">
    <property type="term" value="F:metal ion binding"/>
    <property type="evidence" value="ECO:0007669"/>
    <property type="project" value="UniProtKB-KW"/>
</dbReference>
<dbReference type="PROSITE" id="PS00523">
    <property type="entry name" value="SULFATASE_1"/>
    <property type="match status" value="1"/>
</dbReference>
<dbReference type="AlphaFoldDB" id="A0AAU9CQS1"/>
<dbReference type="RefSeq" id="WP_338393028.1">
    <property type="nucleotide sequence ID" value="NZ_AP025314.1"/>
</dbReference>
<protein>
    <submittedName>
        <fullName evidence="6">Arylsulfatase</fullName>
    </submittedName>
</protein>
<reference evidence="6 7" key="1">
    <citation type="submission" date="2021-12" db="EMBL/GenBank/DDBJ databases">
        <title>Genome sequencing of bacteria with rrn-lacking chromosome and rrn-plasmid.</title>
        <authorList>
            <person name="Anda M."/>
            <person name="Iwasaki W."/>
        </authorList>
    </citation>
    <scope>NUCLEOTIDE SEQUENCE [LARGE SCALE GENOMIC DNA]</scope>
    <source>
        <strain evidence="6 7">DSM 100852</strain>
    </source>
</reference>
<dbReference type="PANTHER" id="PTHR42693">
    <property type="entry name" value="ARYLSULFATASE FAMILY MEMBER"/>
    <property type="match status" value="1"/>
</dbReference>
<accession>A0AAU9CQS1</accession>
<dbReference type="PROSITE" id="PS51257">
    <property type="entry name" value="PROKAR_LIPOPROTEIN"/>
    <property type="match status" value="1"/>
</dbReference>
<sequence>MSIRIPFFLIGLIFFFTSCSQKQKRPPNIILMVADDLGYNDLSCYRAKNAPQTGEIPTSNTPHIDGLAKQGLLFTDFYSGAAVCSPSRAALLTGRNKTRLGIYNWIPPKVPMHLEAEETTIAEMLKEQGYATGHFGKWHLTSQDMPQPEPLDQGFDYAFWTHNNAIPSHRNPVNFIRNREKLNELKGYSSHLVVEEAITWLNKKKDDESPFYINVWFHEPHNKVAAPDSLKKRHKTHKAYYGCIENMDYAVGRLMSYLKKNGLDENTIILYTSDNGSKVKGSNNPFRGQKCFQYEGGIRVPFIAYWKGRIPAGTVSHNPGHFTDVLPTLAKLTQSPVPDKKAIDGEDLSQIFLGFARTQIRKEPLFFYRYFHDPICMLRQGDMVLLGYQNPPKPWQKHYNEGKEALFKPKKGEPSQWRFQESHMKALKNQEPKYFELYNIGEDLEQRVDLSESEPELLERLKKSMLEKRSEMVEEGGDWYEKN</sequence>
<evidence type="ECO:0000256" key="2">
    <source>
        <dbReference type="ARBA" id="ARBA00022723"/>
    </source>
</evidence>
<dbReference type="PANTHER" id="PTHR42693:SF53">
    <property type="entry name" value="ENDO-4-O-SULFATASE"/>
    <property type="match status" value="1"/>
</dbReference>
<dbReference type="SUPFAM" id="SSF53649">
    <property type="entry name" value="Alkaline phosphatase-like"/>
    <property type="match status" value="1"/>
</dbReference>
<evidence type="ECO:0000259" key="5">
    <source>
        <dbReference type="Pfam" id="PF00884"/>
    </source>
</evidence>
<name>A0AAU9CQS1_9BACT</name>
<keyword evidence="4" id="KW-0106">Calcium</keyword>
<dbReference type="Gene3D" id="3.30.1120.10">
    <property type="match status" value="1"/>
</dbReference>
<dbReference type="Pfam" id="PF00884">
    <property type="entry name" value="Sulfatase"/>
    <property type="match status" value="1"/>
</dbReference>
<gene>
    <name evidence="6" type="ORF">FUAX_01490</name>
</gene>
<dbReference type="InterPro" id="IPR024607">
    <property type="entry name" value="Sulfatase_CS"/>
</dbReference>
<evidence type="ECO:0000256" key="4">
    <source>
        <dbReference type="ARBA" id="ARBA00022837"/>
    </source>
</evidence>
<evidence type="ECO:0000313" key="6">
    <source>
        <dbReference type="EMBL" id="BDD07717.1"/>
    </source>
</evidence>
<keyword evidence="3" id="KW-0378">Hydrolase</keyword>
<organism evidence="6 7">
    <name type="scientific">Fulvitalea axinellae</name>
    <dbReference type="NCBI Taxonomy" id="1182444"/>
    <lineage>
        <taxon>Bacteria</taxon>
        <taxon>Pseudomonadati</taxon>
        <taxon>Bacteroidota</taxon>
        <taxon>Cytophagia</taxon>
        <taxon>Cytophagales</taxon>
        <taxon>Persicobacteraceae</taxon>
        <taxon>Fulvitalea</taxon>
    </lineage>
</organism>
<dbReference type="KEGG" id="fax:FUAX_01490"/>
<dbReference type="Gene3D" id="3.40.720.10">
    <property type="entry name" value="Alkaline Phosphatase, subunit A"/>
    <property type="match status" value="1"/>
</dbReference>
<feature type="domain" description="Sulfatase N-terminal" evidence="5">
    <location>
        <begin position="27"/>
        <end position="334"/>
    </location>
</feature>
<dbReference type="InterPro" id="IPR050738">
    <property type="entry name" value="Sulfatase"/>
</dbReference>
<dbReference type="InterPro" id="IPR017850">
    <property type="entry name" value="Alkaline_phosphatase_core_sf"/>
</dbReference>
<dbReference type="EMBL" id="AP025314">
    <property type="protein sequence ID" value="BDD07717.1"/>
    <property type="molecule type" value="Genomic_DNA"/>
</dbReference>
<evidence type="ECO:0000313" key="7">
    <source>
        <dbReference type="Proteomes" id="UP001348817"/>
    </source>
</evidence>
<keyword evidence="2" id="KW-0479">Metal-binding</keyword>
<evidence type="ECO:0000256" key="3">
    <source>
        <dbReference type="ARBA" id="ARBA00022801"/>
    </source>
</evidence>
<proteinExistence type="inferred from homology"/>
<dbReference type="GO" id="GO:0004065">
    <property type="term" value="F:arylsulfatase activity"/>
    <property type="evidence" value="ECO:0007669"/>
    <property type="project" value="TreeGrafter"/>
</dbReference>
<comment type="similarity">
    <text evidence="1">Belongs to the sulfatase family.</text>
</comment>
<dbReference type="InterPro" id="IPR000917">
    <property type="entry name" value="Sulfatase_N"/>
</dbReference>